<comment type="caution">
    <text evidence="3">The sequence shown here is derived from an EMBL/GenBank/DDBJ whole genome shotgun (WGS) entry which is preliminary data.</text>
</comment>
<dbReference type="RefSeq" id="WP_379041860.1">
    <property type="nucleotide sequence ID" value="NZ_JBHSKW010000018.1"/>
</dbReference>
<name>A0ABW5TQ51_9SPHI</name>
<dbReference type="EC" id="2.4.-.-" evidence="3"/>
<organism evidence="3 4">
    <name type="scientific">Pedobacter alpinus</name>
    <dbReference type="NCBI Taxonomy" id="1590643"/>
    <lineage>
        <taxon>Bacteria</taxon>
        <taxon>Pseudomonadati</taxon>
        <taxon>Bacteroidota</taxon>
        <taxon>Sphingobacteriia</taxon>
        <taxon>Sphingobacteriales</taxon>
        <taxon>Sphingobacteriaceae</taxon>
        <taxon>Pedobacter</taxon>
    </lineage>
</organism>
<dbReference type="GO" id="GO:0016757">
    <property type="term" value="F:glycosyltransferase activity"/>
    <property type="evidence" value="ECO:0007669"/>
    <property type="project" value="UniProtKB-KW"/>
</dbReference>
<keyword evidence="4" id="KW-1185">Reference proteome</keyword>
<dbReference type="Pfam" id="PF13439">
    <property type="entry name" value="Glyco_transf_4"/>
    <property type="match status" value="1"/>
</dbReference>
<dbReference type="Pfam" id="PF00534">
    <property type="entry name" value="Glycos_transf_1"/>
    <property type="match status" value="1"/>
</dbReference>
<dbReference type="InterPro" id="IPR001296">
    <property type="entry name" value="Glyco_trans_1"/>
</dbReference>
<reference evidence="4" key="1">
    <citation type="journal article" date="2019" name="Int. J. Syst. Evol. Microbiol.">
        <title>The Global Catalogue of Microorganisms (GCM) 10K type strain sequencing project: providing services to taxonomists for standard genome sequencing and annotation.</title>
        <authorList>
            <consortium name="The Broad Institute Genomics Platform"/>
            <consortium name="The Broad Institute Genome Sequencing Center for Infectious Disease"/>
            <person name="Wu L."/>
            <person name="Ma J."/>
        </authorList>
    </citation>
    <scope>NUCLEOTIDE SEQUENCE [LARGE SCALE GENOMIC DNA]</scope>
    <source>
        <strain evidence="4">KCTC 42456</strain>
    </source>
</reference>
<feature type="domain" description="Glycosyltransferase subfamily 4-like N-terminal" evidence="2">
    <location>
        <begin position="15"/>
        <end position="166"/>
    </location>
</feature>
<keyword evidence="3" id="KW-0808">Transferase</keyword>
<sequence>MKISAIEYHPTSKKGGSEKAFFEVLAGLKNLGHQVTVFYVEEGDYLLAYDKIGIQHIKIPKTEINYSSVSTWVKLYKAAKIINHFKPDVIYVNQLSDTITASICKLLRQVNIICHIRVPKQGNSRLFNLAGKLVDNFICVNHLIKAQYLNYFKEHKLNVVNDGIKISLKAPLPQRKAFTNNATYLGRLSPEKGLLELLEAWLILKEKFQLEIHLDITGPSDSAIEKRYRQEILTFISEKELAYLVNIKSPITNPFEYFQNYDISIFPSIIDESFGRTLPESVLAGTPVFARKVGIVEQILAPEKNTFVYETELELADRIFKYYHSELSYDFSKLQDHIILNYNIDNNVLLIENILKK</sequence>
<evidence type="ECO:0000313" key="4">
    <source>
        <dbReference type="Proteomes" id="UP001597546"/>
    </source>
</evidence>
<dbReference type="InterPro" id="IPR050194">
    <property type="entry name" value="Glycosyltransferase_grp1"/>
</dbReference>
<gene>
    <name evidence="3" type="ORF">ACFSSE_04970</name>
</gene>
<feature type="domain" description="Glycosyl transferase family 1" evidence="1">
    <location>
        <begin position="182"/>
        <end position="326"/>
    </location>
</feature>
<accession>A0ABW5TQ51</accession>
<protein>
    <submittedName>
        <fullName evidence="3">Glycosyltransferase</fullName>
        <ecNumber evidence="3">2.4.-.-</ecNumber>
    </submittedName>
</protein>
<dbReference type="Gene3D" id="3.40.50.2000">
    <property type="entry name" value="Glycogen Phosphorylase B"/>
    <property type="match status" value="2"/>
</dbReference>
<evidence type="ECO:0000313" key="3">
    <source>
        <dbReference type="EMBL" id="MFD2731049.1"/>
    </source>
</evidence>
<keyword evidence="3" id="KW-0328">Glycosyltransferase</keyword>
<proteinExistence type="predicted"/>
<dbReference type="SUPFAM" id="SSF53756">
    <property type="entry name" value="UDP-Glycosyltransferase/glycogen phosphorylase"/>
    <property type="match status" value="1"/>
</dbReference>
<dbReference type="EMBL" id="JBHULV010000014">
    <property type="protein sequence ID" value="MFD2731049.1"/>
    <property type="molecule type" value="Genomic_DNA"/>
</dbReference>
<evidence type="ECO:0000259" key="1">
    <source>
        <dbReference type="Pfam" id="PF00534"/>
    </source>
</evidence>
<dbReference type="Proteomes" id="UP001597546">
    <property type="component" value="Unassembled WGS sequence"/>
</dbReference>
<dbReference type="PANTHER" id="PTHR45947">
    <property type="entry name" value="SULFOQUINOVOSYL TRANSFERASE SQD2"/>
    <property type="match status" value="1"/>
</dbReference>
<evidence type="ECO:0000259" key="2">
    <source>
        <dbReference type="Pfam" id="PF13439"/>
    </source>
</evidence>
<dbReference type="PANTHER" id="PTHR45947:SF3">
    <property type="entry name" value="SULFOQUINOVOSYL TRANSFERASE SQD2"/>
    <property type="match status" value="1"/>
</dbReference>
<dbReference type="InterPro" id="IPR028098">
    <property type="entry name" value="Glyco_trans_4-like_N"/>
</dbReference>